<feature type="zinc finger region" description="dksA C4-type" evidence="4">
    <location>
        <begin position="91"/>
        <end position="115"/>
    </location>
</feature>
<dbReference type="InterPro" id="IPR000962">
    <property type="entry name" value="Znf_DskA_TraR"/>
</dbReference>
<dbReference type="PROSITE" id="PS01102">
    <property type="entry name" value="ZF_DKSA_1"/>
    <property type="match status" value="1"/>
</dbReference>
<evidence type="ECO:0000256" key="1">
    <source>
        <dbReference type="ARBA" id="ARBA00022723"/>
    </source>
</evidence>
<dbReference type="InterPro" id="IPR020458">
    <property type="entry name" value="Znf_DskA_TraR_CS"/>
</dbReference>
<dbReference type="PROSITE" id="PS51128">
    <property type="entry name" value="ZF_DKSA_2"/>
    <property type="match status" value="1"/>
</dbReference>
<dbReference type="Gene3D" id="1.20.120.910">
    <property type="entry name" value="DksA, coiled-coil domain"/>
    <property type="match status" value="1"/>
</dbReference>
<comment type="caution">
    <text evidence="6">The sequence shown here is derived from an EMBL/GenBank/DDBJ whole genome shotgun (WGS) entry which is preliminary data.</text>
</comment>
<keyword evidence="3" id="KW-0862">Zinc</keyword>
<evidence type="ECO:0000313" key="6">
    <source>
        <dbReference type="EMBL" id="GFO69713.1"/>
    </source>
</evidence>
<dbReference type="Pfam" id="PF01258">
    <property type="entry name" value="zf-dskA_traR"/>
    <property type="match status" value="1"/>
</dbReference>
<keyword evidence="7" id="KW-1185">Reference proteome</keyword>
<name>A0A6V8NDS0_9BACT</name>
<gene>
    <name evidence="6" type="ORF">GMLC_32920</name>
</gene>
<evidence type="ECO:0000256" key="3">
    <source>
        <dbReference type="ARBA" id="ARBA00022833"/>
    </source>
</evidence>
<dbReference type="Proteomes" id="UP000587586">
    <property type="component" value="Unassembled WGS sequence"/>
</dbReference>
<evidence type="ECO:0000259" key="5">
    <source>
        <dbReference type="Pfam" id="PF01258"/>
    </source>
</evidence>
<sequence>MPEKSDVVDLEQRHLLIEQKRRLWAELREEVFANAGEELHTQYEIPQDPGEMSILDLLADSGLAIADLRRAQLTALEEAMRRLEMGTYGVCEGCGQRISLERLKVVPFTAFCVACQKDREGPGRPPGVKIYDG</sequence>
<organism evidence="6 7">
    <name type="scientific">Geomonas limicola</name>
    <dbReference type="NCBI Taxonomy" id="2740186"/>
    <lineage>
        <taxon>Bacteria</taxon>
        <taxon>Pseudomonadati</taxon>
        <taxon>Thermodesulfobacteriota</taxon>
        <taxon>Desulfuromonadia</taxon>
        <taxon>Geobacterales</taxon>
        <taxon>Geobacteraceae</taxon>
        <taxon>Geomonas</taxon>
    </lineage>
</organism>
<accession>A0A6V8NDS0</accession>
<dbReference type="EMBL" id="BLXZ01000007">
    <property type="protein sequence ID" value="GFO69713.1"/>
    <property type="molecule type" value="Genomic_DNA"/>
</dbReference>
<dbReference type="PANTHER" id="PTHR33823">
    <property type="entry name" value="RNA POLYMERASE-BINDING TRANSCRIPTION FACTOR DKSA-RELATED"/>
    <property type="match status" value="1"/>
</dbReference>
<protein>
    <submittedName>
        <fullName evidence="6">Molecular chaperone DnaK</fullName>
    </submittedName>
</protein>
<dbReference type="GO" id="GO:0008270">
    <property type="term" value="F:zinc ion binding"/>
    <property type="evidence" value="ECO:0007669"/>
    <property type="project" value="UniProtKB-KW"/>
</dbReference>
<keyword evidence="2" id="KW-0863">Zinc-finger</keyword>
<dbReference type="PANTHER" id="PTHR33823:SF4">
    <property type="entry name" value="GENERAL STRESS PROTEIN 16O"/>
    <property type="match status" value="1"/>
</dbReference>
<evidence type="ECO:0000313" key="7">
    <source>
        <dbReference type="Proteomes" id="UP000587586"/>
    </source>
</evidence>
<dbReference type="AlphaFoldDB" id="A0A6V8NDS0"/>
<evidence type="ECO:0000256" key="4">
    <source>
        <dbReference type="PROSITE-ProRule" id="PRU00510"/>
    </source>
</evidence>
<dbReference type="RefSeq" id="WP_183362305.1">
    <property type="nucleotide sequence ID" value="NZ_BLXZ01000007.1"/>
</dbReference>
<dbReference type="SUPFAM" id="SSF57716">
    <property type="entry name" value="Glucocorticoid receptor-like (DNA-binding domain)"/>
    <property type="match status" value="1"/>
</dbReference>
<feature type="domain" description="Zinc finger DksA/TraR C4-type" evidence="5">
    <location>
        <begin position="86"/>
        <end position="120"/>
    </location>
</feature>
<keyword evidence="1" id="KW-0479">Metal-binding</keyword>
<reference evidence="7" key="1">
    <citation type="submission" date="2020-06" db="EMBL/GenBank/DDBJ databases">
        <title>Draft genomic sequecing of Geomonas sp. Red745.</title>
        <authorList>
            <person name="Itoh H."/>
            <person name="Xu Z.X."/>
            <person name="Ushijima N."/>
            <person name="Masuda Y."/>
            <person name="Shiratori Y."/>
            <person name="Senoo K."/>
        </authorList>
    </citation>
    <scope>NUCLEOTIDE SEQUENCE [LARGE SCALE GENOMIC DNA]</scope>
    <source>
        <strain evidence="7">Red745</strain>
    </source>
</reference>
<evidence type="ECO:0000256" key="2">
    <source>
        <dbReference type="ARBA" id="ARBA00022771"/>
    </source>
</evidence>
<proteinExistence type="predicted"/>